<dbReference type="PANTHER" id="PTHR16128">
    <property type="entry name" value="FAD/NAD(P)-BINDING OXIDOREDUCTASE FAMILY PROTEIN"/>
    <property type="match status" value="1"/>
</dbReference>
<dbReference type="EMBL" id="BOOY01000029">
    <property type="protein sequence ID" value="GIJ04781.1"/>
    <property type="molecule type" value="Genomic_DNA"/>
</dbReference>
<sequence>MAGMTVVVVGAGVAGLACARALAGAGVPVRVLERGRVPGGRLASKRFDGRPADIGAAYLTVDDERFAAVVRRWHAAGLAREWTDTMLAFPGGPPAEPRTGPVRWAAPGGLRSLAEDLAQGLDVRLGHTVARVGPGPVVDGEPADAVVLAMPGPQAARLLEPGGPVAGAAAAQTWHPVLSAVLRYPARDWAPFAGAFVNDHPVLATVCDDGDRRGDGAPVLVAHTTGAVAAAHLTDPAAAGPLIEDAVRDLLGLGAPAQLVHVHRWTYAQPDPGDGGHLLDDTLVGLAGDAFGRPRVQTAWLSGHTLGGELARRLAAG</sequence>
<dbReference type="InterPro" id="IPR036188">
    <property type="entry name" value="FAD/NAD-bd_sf"/>
</dbReference>
<dbReference type="Proteomes" id="UP000652013">
    <property type="component" value="Unassembled WGS sequence"/>
</dbReference>
<protein>
    <recommendedName>
        <fullName evidence="1">Amine oxidase domain-containing protein</fullName>
    </recommendedName>
</protein>
<dbReference type="InterPro" id="IPR002937">
    <property type="entry name" value="Amino_oxidase"/>
</dbReference>
<comment type="caution">
    <text evidence="2">The sequence shown here is derived from an EMBL/GenBank/DDBJ whole genome shotgun (WGS) entry which is preliminary data.</text>
</comment>
<dbReference type="AlphaFoldDB" id="A0A8J4DKE0"/>
<evidence type="ECO:0000313" key="3">
    <source>
        <dbReference type="Proteomes" id="UP000652013"/>
    </source>
</evidence>
<proteinExistence type="predicted"/>
<dbReference type="Gene3D" id="3.50.50.60">
    <property type="entry name" value="FAD/NAD(P)-binding domain"/>
    <property type="match status" value="1"/>
</dbReference>
<organism evidence="2 3">
    <name type="scientific">Spirilliplanes yamanashiensis</name>
    <dbReference type="NCBI Taxonomy" id="42233"/>
    <lineage>
        <taxon>Bacteria</taxon>
        <taxon>Bacillati</taxon>
        <taxon>Actinomycetota</taxon>
        <taxon>Actinomycetes</taxon>
        <taxon>Micromonosporales</taxon>
        <taxon>Micromonosporaceae</taxon>
        <taxon>Spirilliplanes</taxon>
    </lineage>
</organism>
<gene>
    <name evidence="2" type="ORF">Sya03_41330</name>
</gene>
<dbReference type="GO" id="GO:0016491">
    <property type="term" value="F:oxidoreductase activity"/>
    <property type="evidence" value="ECO:0007669"/>
    <property type="project" value="InterPro"/>
</dbReference>
<dbReference type="SUPFAM" id="SSF51905">
    <property type="entry name" value="FAD/NAD(P)-binding domain"/>
    <property type="match status" value="1"/>
</dbReference>
<reference evidence="2" key="1">
    <citation type="submission" date="2021-01" db="EMBL/GenBank/DDBJ databases">
        <title>Whole genome shotgun sequence of Spirilliplanes yamanashiensis NBRC 15828.</title>
        <authorList>
            <person name="Komaki H."/>
            <person name="Tamura T."/>
        </authorList>
    </citation>
    <scope>NUCLEOTIDE SEQUENCE</scope>
    <source>
        <strain evidence="2">NBRC 15828</strain>
    </source>
</reference>
<evidence type="ECO:0000313" key="2">
    <source>
        <dbReference type="EMBL" id="GIJ04781.1"/>
    </source>
</evidence>
<dbReference type="PANTHER" id="PTHR16128:SF5">
    <property type="entry name" value="FAD_NAD(P)-BINDING OXIDOREDUCTASE FAMILY PROTEIN"/>
    <property type="match status" value="1"/>
</dbReference>
<dbReference type="Pfam" id="PF01593">
    <property type="entry name" value="Amino_oxidase"/>
    <property type="match status" value="1"/>
</dbReference>
<accession>A0A8J4DKE0</accession>
<evidence type="ECO:0000259" key="1">
    <source>
        <dbReference type="Pfam" id="PF01593"/>
    </source>
</evidence>
<feature type="domain" description="Amine oxidase" evidence="1">
    <location>
        <begin position="103"/>
        <end position="290"/>
    </location>
</feature>
<keyword evidence="3" id="KW-1185">Reference proteome</keyword>
<name>A0A8J4DKE0_9ACTN</name>
<dbReference type="Gene3D" id="3.90.660.10">
    <property type="match status" value="1"/>
</dbReference>
<dbReference type="Pfam" id="PF13450">
    <property type="entry name" value="NAD_binding_8"/>
    <property type="match status" value="1"/>
</dbReference>